<dbReference type="RefSeq" id="WP_149815992.1">
    <property type="nucleotide sequence ID" value="NZ_VUOA01000010.1"/>
</dbReference>
<dbReference type="SUPFAM" id="SSF55031">
    <property type="entry name" value="Bacterial exopeptidase dimerisation domain"/>
    <property type="match status" value="1"/>
</dbReference>
<dbReference type="Pfam" id="PF01546">
    <property type="entry name" value="Peptidase_M20"/>
    <property type="match status" value="1"/>
</dbReference>
<dbReference type="GO" id="GO:0046872">
    <property type="term" value="F:metal ion binding"/>
    <property type="evidence" value="ECO:0007669"/>
    <property type="project" value="UniProtKB-KW"/>
</dbReference>
<dbReference type="Gene3D" id="3.30.70.360">
    <property type="match status" value="1"/>
</dbReference>
<dbReference type="EMBL" id="VUOA01000010">
    <property type="protein sequence ID" value="KAA2241042.1"/>
    <property type="molecule type" value="Genomic_DNA"/>
</dbReference>
<protein>
    <submittedName>
        <fullName evidence="4">M20/M25/M40 family metallo-hydrolase</fullName>
    </submittedName>
</protein>
<comment type="caution">
    <text evidence="4">The sequence shown here is derived from an EMBL/GenBank/DDBJ whole genome shotgun (WGS) entry which is preliminary data.</text>
</comment>
<dbReference type="InterPro" id="IPR002933">
    <property type="entry name" value="Peptidase_M20"/>
</dbReference>
<dbReference type="Gene3D" id="3.40.630.10">
    <property type="entry name" value="Zn peptidases"/>
    <property type="match status" value="1"/>
</dbReference>
<sequence>MPDPTPSSHDAAIRRLMESPAYASMIETLRAEHQRTVDDIVTLTEIPSPPFGEAPRAEAYRAMLESHGLADVEADREGNVFGVRRGSGNGEVVVLAAHLDTVFPAGTDVRVRREGTRLLAPGVGDDTRSLAVLLAWLRAMDAAGVKTQADIVVLGDVGEEGPGDLRGVRRFFAESRYRDRVRAFVTVDGPDMDTLVTGGIASRRFRATFRGPGGHSLMDFGTVNPMHALAQTVLELSRVAVPRTPRTTHAATVVSGGTSVNAIPNAAALEVDLRSESMDELERLDRRFRAIVAAAVEAENHARSTANGAVTVELTIIGDRPGGQGDRGSDLVRFALAGMRAHGFEPDLVTSSTDANIPLSLGIPAIRVGSGGQGGRYHSLDEWIDVEPEASVRGMAAGLVTALAVAGVVEG</sequence>
<dbReference type="Proteomes" id="UP000323142">
    <property type="component" value="Unassembled WGS sequence"/>
</dbReference>
<dbReference type="PANTHER" id="PTHR43808:SF17">
    <property type="entry name" value="PEPTIDASE M20"/>
    <property type="match status" value="1"/>
</dbReference>
<dbReference type="PANTHER" id="PTHR43808">
    <property type="entry name" value="ACETYLORNITHINE DEACETYLASE"/>
    <property type="match status" value="1"/>
</dbReference>
<evidence type="ECO:0000313" key="5">
    <source>
        <dbReference type="Proteomes" id="UP000323142"/>
    </source>
</evidence>
<evidence type="ECO:0000256" key="1">
    <source>
        <dbReference type="ARBA" id="ARBA00022723"/>
    </source>
</evidence>
<name>A0A5B2VS16_9HYPH</name>
<gene>
    <name evidence="4" type="ORF">F0L46_05240</name>
</gene>
<organism evidence="4 5">
    <name type="scientific">Salinarimonas soli</name>
    <dbReference type="NCBI Taxonomy" id="1638099"/>
    <lineage>
        <taxon>Bacteria</taxon>
        <taxon>Pseudomonadati</taxon>
        <taxon>Pseudomonadota</taxon>
        <taxon>Alphaproteobacteria</taxon>
        <taxon>Hyphomicrobiales</taxon>
        <taxon>Salinarimonadaceae</taxon>
        <taxon>Salinarimonas</taxon>
    </lineage>
</organism>
<proteinExistence type="predicted"/>
<keyword evidence="2 4" id="KW-0378">Hydrolase</keyword>
<keyword evidence="5" id="KW-1185">Reference proteome</keyword>
<accession>A0A5B2VS16</accession>
<dbReference type="OrthoDB" id="9776600at2"/>
<dbReference type="InterPro" id="IPR036264">
    <property type="entry name" value="Bact_exopeptidase_dim_dom"/>
</dbReference>
<reference evidence="4 5" key="1">
    <citation type="submission" date="2019-09" db="EMBL/GenBank/DDBJ databases">
        <title>Salinarimonas rosea gen. nov., sp. nov., a new member of the a-2 subgroup of the Proteobacteria.</title>
        <authorList>
            <person name="Liu J."/>
        </authorList>
    </citation>
    <scope>NUCLEOTIDE SEQUENCE [LARGE SCALE GENOMIC DNA]</scope>
    <source>
        <strain evidence="4 5">BN140002</strain>
    </source>
</reference>
<keyword evidence="1" id="KW-0479">Metal-binding</keyword>
<dbReference type="InterPro" id="IPR050072">
    <property type="entry name" value="Peptidase_M20A"/>
</dbReference>
<dbReference type="AlphaFoldDB" id="A0A5B2VS16"/>
<feature type="domain" description="Peptidase M20 dimerisation" evidence="3">
    <location>
        <begin position="204"/>
        <end position="295"/>
    </location>
</feature>
<dbReference type="Pfam" id="PF07687">
    <property type="entry name" value="M20_dimer"/>
    <property type="match status" value="1"/>
</dbReference>
<dbReference type="GO" id="GO:0016787">
    <property type="term" value="F:hydrolase activity"/>
    <property type="evidence" value="ECO:0007669"/>
    <property type="project" value="UniProtKB-KW"/>
</dbReference>
<evidence type="ECO:0000256" key="2">
    <source>
        <dbReference type="ARBA" id="ARBA00022801"/>
    </source>
</evidence>
<evidence type="ECO:0000313" key="4">
    <source>
        <dbReference type="EMBL" id="KAA2241042.1"/>
    </source>
</evidence>
<dbReference type="SUPFAM" id="SSF53187">
    <property type="entry name" value="Zn-dependent exopeptidases"/>
    <property type="match status" value="1"/>
</dbReference>
<dbReference type="InterPro" id="IPR011650">
    <property type="entry name" value="Peptidase_M20_dimer"/>
</dbReference>
<reference evidence="4 5" key="2">
    <citation type="submission" date="2019-09" db="EMBL/GenBank/DDBJ databases">
        <authorList>
            <person name="Jin C."/>
        </authorList>
    </citation>
    <scope>NUCLEOTIDE SEQUENCE [LARGE SCALE GENOMIC DNA]</scope>
    <source>
        <strain evidence="4 5">BN140002</strain>
    </source>
</reference>
<evidence type="ECO:0000259" key="3">
    <source>
        <dbReference type="Pfam" id="PF07687"/>
    </source>
</evidence>